<keyword evidence="2" id="KW-1185">Reference proteome</keyword>
<evidence type="ECO:0000313" key="1">
    <source>
        <dbReference type="EMBL" id="GAA2029608.1"/>
    </source>
</evidence>
<gene>
    <name evidence="1" type="ORF">GCM10009819_11580</name>
</gene>
<reference evidence="1 2" key="1">
    <citation type="journal article" date="2019" name="Int. J. Syst. Evol. Microbiol.">
        <title>The Global Catalogue of Microorganisms (GCM) 10K type strain sequencing project: providing services to taxonomists for standard genome sequencing and annotation.</title>
        <authorList>
            <consortium name="The Broad Institute Genomics Platform"/>
            <consortium name="The Broad Institute Genome Sequencing Center for Infectious Disease"/>
            <person name="Wu L."/>
            <person name="Ma J."/>
        </authorList>
    </citation>
    <scope>NUCLEOTIDE SEQUENCE [LARGE SCALE GENOMIC DNA]</scope>
    <source>
        <strain evidence="1 2">JCM 15672</strain>
    </source>
</reference>
<dbReference type="InterPro" id="IPR019587">
    <property type="entry name" value="Polyketide_cyclase/dehydratase"/>
</dbReference>
<accession>A0ABN2U6G4</accession>
<dbReference type="Proteomes" id="UP001501196">
    <property type="component" value="Unassembled WGS sequence"/>
</dbReference>
<dbReference type="RefSeq" id="WP_344370267.1">
    <property type="nucleotide sequence ID" value="NZ_BAAAPW010000002.1"/>
</dbReference>
<dbReference type="Gene3D" id="3.30.530.20">
    <property type="match status" value="1"/>
</dbReference>
<evidence type="ECO:0000313" key="2">
    <source>
        <dbReference type="Proteomes" id="UP001501196"/>
    </source>
</evidence>
<dbReference type="EMBL" id="BAAAPW010000002">
    <property type="protein sequence ID" value="GAA2029608.1"/>
    <property type="molecule type" value="Genomic_DNA"/>
</dbReference>
<dbReference type="SUPFAM" id="SSF55961">
    <property type="entry name" value="Bet v1-like"/>
    <property type="match status" value="1"/>
</dbReference>
<sequence>MLVEVTGIVEHPVAEVWDFAAVHHEQNHPRWDHDISLERTTPGPVGVGTTWTRRNTRFGIDSTGTTEVVEFEPEQRMTVETAERGIRFRGIMKVAPHGPDRTDLTLGADIPGLDEDGAERFRPMLARSIETIARLMSGTD</sequence>
<dbReference type="Pfam" id="PF10604">
    <property type="entry name" value="Polyketide_cyc2"/>
    <property type="match status" value="1"/>
</dbReference>
<organism evidence="1 2">
    <name type="scientific">Agromyces tropicus</name>
    <dbReference type="NCBI Taxonomy" id="555371"/>
    <lineage>
        <taxon>Bacteria</taxon>
        <taxon>Bacillati</taxon>
        <taxon>Actinomycetota</taxon>
        <taxon>Actinomycetes</taxon>
        <taxon>Micrococcales</taxon>
        <taxon>Microbacteriaceae</taxon>
        <taxon>Agromyces</taxon>
    </lineage>
</organism>
<protein>
    <recommendedName>
        <fullName evidence="3">SRPBCC family protein</fullName>
    </recommendedName>
</protein>
<proteinExistence type="predicted"/>
<evidence type="ECO:0008006" key="3">
    <source>
        <dbReference type="Google" id="ProtNLM"/>
    </source>
</evidence>
<comment type="caution">
    <text evidence="1">The sequence shown here is derived from an EMBL/GenBank/DDBJ whole genome shotgun (WGS) entry which is preliminary data.</text>
</comment>
<name>A0ABN2U6G4_9MICO</name>
<dbReference type="InterPro" id="IPR023393">
    <property type="entry name" value="START-like_dom_sf"/>
</dbReference>